<feature type="transmembrane region" description="Helical" evidence="1">
    <location>
        <begin position="20"/>
        <end position="39"/>
    </location>
</feature>
<evidence type="ECO:0000259" key="2">
    <source>
        <dbReference type="Pfam" id="PF09843"/>
    </source>
</evidence>
<dbReference type="Proteomes" id="UP000000663">
    <property type="component" value="Chromosome"/>
</dbReference>
<evidence type="ECO:0000256" key="1">
    <source>
        <dbReference type="SAM" id="Phobius"/>
    </source>
</evidence>
<evidence type="ECO:0000313" key="3">
    <source>
        <dbReference type="EMBL" id="CAJ38213.1"/>
    </source>
</evidence>
<keyword evidence="1" id="KW-1133">Transmembrane helix</keyword>
<feature type="transmembrane region" description="Helical" evidence="1">
    <location>
        <begin position="79"/>
        <end position="102"/>
    </location>
</feature>
<feature type="transmembrane region" description="Helical" evidence="1">
    <location>
        <begin position="139"/>
        <end position="157"/>
    </location>
</feature>
<dbReference type="AlphaFoldDB" id="Q0W080"/>
<dbReference type="KEGG" id="rci:RRC525"/>
<accession>Q0W080</accession>
<dbReference type="OrthoDB" id="8914at2157"/>
<proteinExistence type="predicted"/>
<feature type="transmembrane region" description="Helical" evidence="1">
    <location>
        <begin position="108"/>
        <end position="127"/>
    </location>
</feature>
<dbReference type="eggNOG" id="arCOG04351">
    <property type="taxonomic scope" value="Archaea"/>
</dbReference>
<feature type="transmembrane region" description="Helical" evidence="1">
    <location>
        <begin position="45"/>
        <end position="67"/>
    </location>
</feature>
<organism evidence="3 4">
    <name type="scientific">Methanocella arvoryzae (strain DSM 22066 / NBRC 105507 / MRE50)</name>
    <dbReference type="NCBI Taxonomy" id="351160"/>
    <lineage>
        <taxon>Archaea</taxon>
        <taxon>Methanobacteriati</taxon>
        <taxon>Methanobacteriota</taxon>
        <taxon>Stenosarchaea group</taxon>
        <taxon>Methanomicrobia</taxon>
        <taxon>Methanocellales</taxon>
        <taxon>Methanocellaceae</taxon>
        <taxon>Methanocella</taxon>
    </lineage>
</organism>
<dbReference type="EMBL" id="AM114193">
    <property type="protein sequence ID" value="CAJ38213.1"/>
    <property type="molecule type" value="Genomic_DNA"/>
</dbReference>
<dbReference type="PATRIC" id="fig|351160.9.peg.57"/>
<keyword evidence="1" id="KW-0812">Transmembrane</keyword>
<evidence type="ECO:0000313" key="4">
    <source>
        <dbReference type="Proteomes" id="UP000000663"/>
    </source>
</evidence>
<feature type="domain" description="DUF2070" evidence="2">
    <location>
        <begin position="6"/>
        <end position="572"/>
    </location>
</feature>
<protein>
    <recommendedName>
        <fullName evidence="2">DUF2070 domain-containing protein</fullName>
    </recommendedName>
</protein>
<feature type="transmembrane region" description="Helical" evidence="1">
    <location>
        <begin position="163"/>
        <end position="182"/>
    </location>
</feature>
<feature type="transmembrane region" description="Helical" evidence="1">
    <location>
        <begin position="553"/>
        <end position="580"/>
    </location>
</feature>
<reference evidence="3 4" key="1">
    <citation type="journal article" date="2006" name="Science">
        <title>Genome of rice cluster I archaea -- the key methane producers in the rice rhizosphere.</title>
        <authorList>
            <person name="Erkel C."/>
            <person name="Kube M."/>
            <person name="Reinhardt R."/>
            <person name="Liesack W."/>
        </authorList>
    </citation>
    <scope>NUCLEOTIDE SEQUENCE [LARGE SCALE GENOMIC DNA]</scope>
    <source>
        <strain evidence="4">DSM 22066 / NBRC 105507 / MRE50</strain>
    </source>
</reference>
<keyword evidence="1" id="KW-0472">Membrane</keyword>
<gene>
    <name evidence="3" type="ORF">RRC525</name>
</gene>
<keyword evidence="4" id="KW-1185">Reference proteome</keyword>
<sequence>MEEQLASYADYIFEAPDWKLSFAAIVLLAVIVGAVSFPGSWKADVFQGIVLLGVPAVLAAIVTKPISEVFGRNMTYNRSMLIALISLVVVCVASLIMGLYSYVTSTPYNYTGLALSMSLIFALRILILLGISINSLPKVLIPASIQTLLGGVLLVYYVKDFEVAFDLMVSSVIFVSAAVVFVKYVDYPMVKSFGVSSFDFVQDFIAHITEGSQDMEDFFEKIGESIDAPVSVVAFKRADGTNKAIIITPYVHPGPMGEIGGGNLPAVIAAAFPGNVVLVPHGTASHDFNPVTTEESVKVIDAAKKALARITYTETATKSIRKSVGDCNVLGQRFGDSVFLVSTRAPMTTDDIEFSVGFTAMAEARVAGSRYATIIDAHNCMEPLATPIEPGTRDSYNIIRAAANTSKHLLSSNVDKLRVGVASSPPICTRLEGMGDLGICVAIVETQGQRTAYIVIDGNNMITGLREKIIEKLPVDEAEVMTTDTHVVNTLSGVNYVGQNLDCDVLIAKIAELVDKAISDLEPVSVGMEIEIAEDIRVFGSHKIAKLASTANAMVAMAGAFAAAVIVAALSLTVLILTFVKF</sequence>
<dbReference type="InterPro" id="IPR019204">
    <property type="entry name" value="DUF2070_membrane"/>
</dbReference>
<name>Q0W080_METAR</name>
<dbReference type="STRING" id="351160.RRC525"/>
<dbReference type="Pfam" id="PF09843">
    <property type="entry name" value="DUF2070"/>
    <property type="match status" value="1"/>
</dbReference>